<dbReference type="GO" id="GO:0004869">
    <property type="term" value="F:cysteine-type endopeptidase inhibitor activity"/>
    <property type="evidence" value="ECO:0007669"/>
    <property type="project" value="UniProtKB-KW"/>
</dbReference>
<comment type="caution">
    <text evidence="5">The sequence shown here is derived from an EMBL/GenBank/DDBJ whole genome shotgun (WGS) entry which is preliminary data.</text>
</comment>
<sequence>MRPITILVAIASVAIVLQAAEAVTGGWQPIKNLKDKHVREIAEFAVITYDSGLGPRIEPLKLVSVDGGETQIVEGTNYKLLVTATPANESVAAGGDMYQAIVYESLSNVKKLVSFIPWD</sequence>
<evidence type="ECO:0000313" key="6">
    <source>
        <dbReference type="Proteomes" id="UP001154282"/>
    </source>
</evidence>
<gene>
    <name evidence="5" type="ORF">LITE_LOCUS26427</name>
</gene>
<dbReference type="SMART" id="SM00043">
    <property type="entry name" value="CY"/>
    <property type="match status" value="1"/>
</dbReference>
<dbReference type="SUPFAM" id="SSF54403">
    <property type="entry name" value="Cystatin/monellin"/>
    <property type="match status" value="1"/>
</dbReference>
<proteinExistence type="predicted"/>
<dbReference type="PANTHER" id="PTHR47364">
    <property type="entry name" value="CYSTEINE PROTEINASE INHIBITOR 5"/>
    <property type="match status" value="1"/>
</dbReference>
<accession>A0AAV0M2L6</accession>
<evidence type="ECO:0000256" key="3">
    <source>
        <dbReference type="SAM" id="SignalP"/>
    </source>
</evidence>
<evidence type="ECO:0000256" key="2">
    <source>
        <dbReference type="ARBA" id="ARBA00022704"/>
    </source>
</evidence>
<dbReference type="Proteomes" id="UP001154282">
    <property type="component" value="Unassembled WGS sequence"/>
</dbReference>
<dbReference type="AlphaFoldDB" id="A0AAV0M2L6"/>
<dbReference type="Gene3D" id="3.10.450.10">
    <property type="match status" value="1"/>
</dbReference>
<name>A0AAV0M2L6_9ROSI</name>
<keyword evidence="6" id="KW-1185">Reference proteome</keyword>
<evidence type="ECO:0000313" key="5">
    <source>
        <dbReference type="EMBL" id="CAI0440174.1"/>
    </source>
</evidence>
<keyword evidence="2" id="KW-0789">Thiol protease inhibitor</keyword>
<keyword evidence="3" id="KW-0732">Signal</keyword>
<evidence type="ECO:0000259" key="4">
    <source>
        <dbReference type="SMART" id="SM00043"/>
    </source>
</evidence>
<dbReference type="PANTHER" id="PTHR47364:SF2">
    <property type="entry name" value="CYSTEINE PROTEINASE INHIBITOR 5"/>
    <property type="match status" value="1"/>
</dbReference>
<organism evidence="5 6">
    <name type="scientific">Linum tenue</name>
    <dbReference type="NCBI Taxonomy" id="586396"/>
    <lineage>
        <taxon>Eukaryota</taxon>
        <taxon>Viridiplantae</taxon>
        <taxon>Streptophyta</taxon>
        <taxon>Embryophyta</taxon>
        <taxon>Tracheophyta</taxon>
        <taxon>Spermatophyta</taxon>
        <taxon>Magnoliopsida</taxon>
        <taxon>eudicotyledons</taxon>
        <taxon>Gunneridae</taxon>
        <taxon>Pentapetalae</taxon>
        <taxon>rosids</taxon>
        <taxon>fabids</taxon>
        <taxon>Malpighiales</taxon>
        <taxon>Linaceae</taxon>
        <taxon>Linum</taxon>
    </lineage>
</organism>
<keyword evidence="1" id="KW-0646">Protease inhibitor</keyword>
<feature type="domain" description="Cystatin" evidence="4">
    <location>
        <begin position="22"/>
        <end position="118"/>
    </location>
</feature>
<dbReference type="EMBL" id="CAMGYJ010000006">
    <property type="protein sequence ID" value="CAI0440174.1"/>
    <property type="molecule type" value="Genomic_DNA"/>
</dbReference>
<evidence type="ECO:0000256" key="1">
    <source>
        <dbReference type="ARBA" id="ARBA00022690"/>
    </source>
</evidence>
<dbReference type="CDD" id="cd00042">
    <property type="entry name" value="CY"/>
    <property type="match status" value="1"/>
</dbReference>
<dbReference type="InterPro" id="IPR046350">
    <property type="entry name" value="Cystatin_sf"/>
</dbReference>
<dbReference type="InterPro" id="IPR000010">
    <property type="entry name" value="Cystatin_dom"/>
</dbReference>
<dbReference type="Pfam" id="PF16845">
    <property type="entry name" value="SQAPI"/>
    <property type="match status" value="1"/>
</dbReference>
<feature type="chain" id="PRO_5043415322" description="Cystatin domain-containing protein" evidence="3">
    <location>
        <begin position="23"/>
        <end position="119"/>
    </location>
</feature>
<protein>
    <recommendedName>
        <fullName evidence="4">Cystatin domain-containing protein</fullName>
    </recommendedName>
</protein>
<feature type="signal peptide" evidence="3">
    <location>
        <begin position="1"/>
        <end position="22"/>
    </location>
</feature>
<reference evidence="5" key="1">
    <citation type="submission" date="2022-08" db="EMBL/GenBank/DDBJ databases">
        <authorList>
            <person name="Gutierrez-Valencia J."/>
        </authorList>
    </citation>
    <scope>NUCLEOTIDE SEQUENCE</scope>
</reference>